<dbReference type="InterPro" id="IPR036621">
    <property type="entry name" value="Anticodon-bd_dom_sf"/>
</dbReference>
<dbReference type="Pfam" id="PF05773">
    <property type="entry name" value="RWD"/>
    <property type="match status" value="1"/>
</dbReference>
<feature type="binding site" evidence="11">
    <location>
        <position position="504"/>
    </location>
    <ligand>
        <name>ATP</name>
        <dbReference type="ChEBI" id="CHEBI:30616"/>
    </ligand>
</feature>
<evidence type="ECO:0000259" key="14">
    <source>
        <dbReference type="PROSITE" id="PS50011"/>
    </source>
</evidence>
<evidence type="ECO:0000256" key="7">
    <source>
        <dbReference type="ARBA" id="ARBA00037982"/>
    </source>
</evidence>
<name>A0AAD5YAW6_9FUNG</name>
<keyword evidence="17" id="KW-1185">Reference proteome</keyword>
<dbReference type="EC" id="2.7.11.1" evidence="1"/>
<comment type="similarity">
    <text evidence="7">Belongs to the protein kinase superfamily. Ser/Thr protein kinase family. GCN2 subfamily.</text>
</comment>
<evidence type="ECO:0000256" key="1">
    <source>
        <dbReference type="ARBA" id="ARBA00012513"/>
    </source>
</evidence>
<comment type="caution">
    <text evidence="16">The sequence shown here is derived from an EMBL/GenBank/DDBJ whole genome shotgun (WGS) entry which is preliminary data.</text>
</comment>
<dbReference type="PROSITE" id="PS50011">
    <property type="entry name" value="PROTEIN_KINASE_DOM"/>
    <property type="match status" value="1"/>
</dbReference>
<accession>A0AAD5YAW6</accession>
<evidence type="ECO:0000256" key="13">
    <source>
        <dbReference type="SAM" id="Coils"/>
    </source>
</evidence>
<dbReference type="SUPFAM" id="SSF52954">
    <property type="entry name" value="Class II aaRS ABD-related"/>
    <property type="match status" value="1"/>
</dbReference>
<evidence type="ECO:0000256" key="6">
    <source>
        <dbReference type="ARBA" id="ARBA00022840"/>
    </source>
</evidence>
<dbReference type="InterPro" id="IPR024435">
    <property type="entry name" value="HisRS-related_dom"/>
</dbReference>
<feature type="coiled-coil region" evidence="13">
    <location>
        <begin position="113"/>
        <end position="140"/>
    </location>
</feature>
<dbReference type="Gene3D" id="3.40.50.800">
    <property type="entry name" value="Anticodon-binding domain"/>
    <property type="match status" value="1"/>
</dbReference>
<dbReference type="Gene3D" id="1.10.510.10">
    <property type="entry name" value="Transferase(Phosphotransferase) domain 1"/>
    <property type="match status" value="2"/>
</dbReference>
<dbReference type="PROSITE" id="PS00108">
    <property type="entry name" value="PROTEIN_KINASE_ST"/>
    <property type="match status" value="1"/>
</dbReference>
<evidence type="ECO:0000256" key="4">
    <source>
        <dbReference type="ARBA" id="ARBA00022741"/>
    </source>
</evidence>
<evidence type="ECO:0000259" key="15">
    <source>
        <dbReference type="PROSITE" id="PS50908"/>
    </source>
</evidence>
<reference evidence="16" key="1">
    <citation type="submission" date="2020-05" db="EMBL/GenBank/DDBJ databases">
        <title>Phylogenomic resolution of chytrid fungi.</title>
        <authorList>
            <person name="Stajich J.E."/>
            <person name="Amses K."/>
            <person name="Simmons R."/>
            <person name="Seto K."/>
            <person name="Myers J."/>
            <person name="Bonds A."/>
            <person name="Quandt C.A."/>
            <person name="Barry K."/>
            <person name="Liu P."/>
            <person name="Grigoriev I."/>
            <person name="Longcore J.E."/>
            <person name="James T.Y."/>
        </authorList>
    </citation>
    <scope>NUCLEOTIDE SEQUENCE</scope>
    <source>
        <strain evidence="16">PLAUS21</strain>
    </source>
</reference>
<comment type="catalytic activity">
    <reaction evidence="9">
        <text>L-seryl-[protein] + ATP = O-phospho-L-seryl-[protein] + ADP + H(+)</text>
        <dbReference type="Rhea" id="RHEA:17989"/>
        <dbReference type="Rhea" id="RHEA-COMP:9863"/>
        <dbReference type="Rhea" id="RHEA-COMP:11604"/>
        <dbReference type="ChEBI" id="CHEBI:15378"/>
        <dbReference type="ChEBI" id="CHEBI:29999"/>
        <dbReference type="ChEBI" id="CHEBI:30616"/>
        <dbReference type="ChEBI" id="CHEBI:83421"/>
        <dbReference type="ChEBI" id="CHEBI:456216"/>
        <dbReference type="EC" id="2.7.11.1"/>
    </reaction>
</comment>
<dbReference type="PIRSF" id="PIRSF000660">
    <property type="entry name" value="Ser/Thr_PK_GCN2"/>
    <property type="match status" value="1"/>
</dbReference>
<dbReference type="SMART" id="SM00220">
    <property type="entry name" value="S_TKc"/>
    <property type="match status" value="1"/>
</dbReference>
<dbReference type="GO" id="GO:0005829">
    <property type="term" value="C:cytosol"/>
    <property type="evidence" value="ECO:0007669"/>
    <property type="project" value="TreeGrafter"/>
</dbReference>
<dbReference type="GO" id="GO:0004694">
    <property type="term" value="F:eukaryotic translation initiation factor 2alpha kinase activity"/>
    <property type="evidence" value="ECO:0007669"/>
    <property type="project" value="InterPro"/>
</dbReference>
<organism evidence="16 17">
    <name type="scientific">Boothiomyces macroporosus</name>
    <dbReference type="NCBI Taxonomy" id="261099"/>
    <lineage>
        <taxon>Eukaryota</taxon>
        <taxon>Fungi</taxon>
        <taxon>Fungi incertae sedis</taxon>
        <taxon>Chytridiomycota</taxon>
        <taxon>Chytridiomycota incertae sedis</taxon>
        <taxon>Chytridiomycetes</taxon>
        <taxon>Rhizophydiales</taxon>
        <taxon>Terramycetaceae</taxon>
        <taxon>Boothiomyces</taxon>
    </lineage>
</organism>
<dbReference type="InterPro" id="IPR008271">
    <property type="entry name" value="Ser/Thr_kinase_AS"/>
</dbReference>
<evidence type="ECO:0000256" key="9">
    <source>
        <dbReference type="ARBA" id="ARBA00048679"/>
    </source>
</evidence>
<sequence length="1428" mass="163402">MENPIAEQEIEAIKAIYDSDFRQETITIKHQLEFEYPEQYPDQPPVFKIHKLNGISSSKIKVIEKLAQDYARENVGRELIFDVADLVTEYITNNSNSASFFENMNQKLELENKIKLEQKEQDLRQEQERLFQERETIQKQIQLELERKKAKLHQEKPRKKAIPQISFTEESFQSSTDFTPTLRDANILPTRTGGFPSTQTAWFTECDKSYLIETYELHSISDLDSTINEIEKQVLKTKQLSHPSIPPIFDFDISSKSGSMVLRILTLNYRKISLFDTVLLTTFSLQSSKKIIITILSILQDLGDYVTQLGDLMLENIYYDDKMNLVISGTSLYQALREYVQSPKSNPIWAQPNVYRIGKDQPFSLWGAGLLFLQLLNGPDLSKFTSPLDCANNIPNTSQALVSFVQQLMDHSQGISKSIKLCRDHVFLHQRSASPEKLQIAKVDNISASSMDISFLDTMHTPKKESKLSRYYSDFQELEFLGRGGFGAVVKAKNLIDGRFYAIKKIKLNPTDKENSKRLLREVQTLSRLQSEYIVRYYQAWFEEADDDYDSDDSSEDYSSEESHSQYSYDETDDWLSSGISISLRKKGSLRISRSITSDSYESSVVSSKYTQILYIQMEYCEKKTLRDLIDIGIKVEVSWKYLRQILEGLGHLHLQGIIHRDLKPSNVFLDMNGRIKIGDFGLATAKREFNIAQSKQSLMASSDLIDDLSLTSDIGTPVYIAPEILARTGKYNSKVDMYSLGIVFFEMIYPLTTGMQRAIVLRDLRNPDIKFPEDLKDQHDIIKQLLDHLPHVRPSCAQLLQSPLVPANVEEEYINEDLLRVVRQRNPTYFSRLVEALFGQLVDVHKDYTYDFNGNIKIFHQLTSVVKALVHHHVLKVFTRHGAGQISTPIIIPKSKKAMEIYISKRPAEFLDQNGDVVQLYHDLTVPFARSLCQSTEEEITFPLKRYTIERVYRKNIAGGQPRSIEECDFDIVFPSSDKSMIPEAEVIKIVFEILEFGKTLRLIDMNEYQVRVNHTQNLSKLISSYGISDSLCDTVIDILSQLHKPLNMKQVAGLLSQIGLSQKLIEKLISLDVVIPITSKTKACDFATYFEKGFEFTNELLSLTANLENMGLKNMISLEPLLVCNPTVFHNSFIFQVCRKVKSKYDVIAIGGRYESLLDTFRGPFERRMTDLNCIGLNFSLSKFILNITNYQTAAMQEDKPNLCKKADVVILTLGDNPGLIGHKLLIANDLWSAGISADLSQQHIQSTQDEIFTAWKNDYTFAIIIKPKGSDSHVIKLRNLSSKQETEVPRSSLIYHLKSTQDVKRSESESDLFHNKHSVTIIPFTRKKDVQKYKTNSSVISEKSISTTSNLYQNSPIIAVELQCSDIISLSNVWFEDEEVFKKACKSANRDYCLQIKRQVVRLAKESELLWIYSNVDSKSFPILV</sequence>
<dbReference type="SMART" id="SM00591">
    <property type="entry name" value="RWD"/>
    <property type="match status" value="1"/>
</dbReference>
<dbReference type="CDD" id="cd23823">
    <property type="entry name" value="RWD_GCN2"/>
    <property type="match status" value="1"/>
</dbReference>
<evidence type="ECO:0000256" key="3">
    <source>
        <dbReference type="ARBA" id="ARBA00022679"/>
    </source>
</evidence>
<evidence type="ECO:0000256" key="10">
    <source>
        <dbReference type="PIRSR" id="PIRSR000660-1"/>
    </source>
</evidence>
<dbReference type="Gene3D" id="3.30.930.10">
    <property type="entry name" value="Bira Bifunctional Protein, Domain 2"/>
    <property type="match status" value="1"/>
</dbReference>
<dbReference type="Pfam" id="PF00069">
    <property type="entry name" value="Pkinase"/>
    <property type="match status" value="2"/>
</dbReference>
<feature type="binding site" evidence="11">
    <location>
        <begin position="481"/>
        <end position="489"/>
    </location>
    <ligand>
        <name>ATP</name>
        <dbReference type="ChEBI" id="CHEBI:30616"/>
    </ligand>
</feature>
<dbReference type="InterPro" id="IPR011009">
    <property type="entry name" value="Kinase-like_dom_sf"/>
</dbReference>
<dbReference type="SUPFAM" id="SSF55681">
    <property type="entry name" value="Class II aaRS and biotin synthetases"/>
    <property type="match status" value="1"/>
</dbReference>
<feature type="domain" description="Protein kinase" evidence="14">
    <location>
        <begin position="475"/>
        <end position="806"/>
    </location>
</feature>
<keyword evidence="5" id="KW-0418">Kinase</keyword>
<evidence type="ECO:0000256" key="12">
    <source>
        <dbReference type="PROSITE-ProRule" id="PRU10141"/>
    </source>
</evidence>
<dbReference type="InterPro" id="IPR045864">
    <property type="entry name" value="aa-tRNA-synth_II/BPL/LPL"/>
</dbReference>
<dbReference type="PANTHER" id="PTHR11042">
    <property type="entry name" value="EUKARYOTIC TRANSLATION INITIATION FACTOR 2-ALPHA KINASE EIF2-ALPHA KINASE -RELATED"/>
    <property type="match status" value="1"/>
</dbReference>
<dbReference type="GO" id="GO:0005634">
    <property type="term" value="C:nucleus"/>
    <property type="evidence" value="ECO:0007669"/>
    <property type="project" value="TreeGrafter"/>
</dbReference>
<dbReference type="PROSITE" id="PS50908">
    <property type="entry name" value="RWD"/>
    <property type="match status" value="1"/>
</dbReference>
<gene>
    <name evidence="16" type="ORF">HK103_004625</name>
</gene>
<dbReference type="Pfam" id="PF12745">
    <property type="entry name" value="HGTP_anticodon2"/>
    <property type="match status" value="1"/>
</dbReference>
<dbReference type="PANTHER" id="PTHR11042:SF136">
    <property type="entry name" value="EIF-2-ALPHA KINASE GCN2"/>
    <property type="match status" value="1"/>
</dbReference>
<dbReference type="EMBL" id="JADGKB010000004">
    <property type="protein sequence ID" value="KAJ3261674.1"/>
    <property type="molecule type" value="Genomic_DNA"/>
</dbReference>
<evidence type="ECO:0000256" key="11">
    <source>
        <dbReference type="PIRSR" id="PIRSR000660-2"/>
    </source>
</evidence>
<dbReference type="Gene3D" id="3.30.200.20">
    <property type="entry name" value="Phosphorylase Kinase, domain 1"/>
    <property type="match status" value="1"/>
</dbReference>
<dbReference type="PROSITE" id="PS00107">
    <property type="entry name" value="PROTEIN_KINASE_ATP"/>
    <property type="match status" value="1"/>
</dbReference>
<keyword evidence="2" id="KW-0723">Serine/threonine-protein kinase</keyword>
<dbReference type="SUPFAM" id="SSF54495">
    <property type="entry name" value="UBC-like"/>
    <property type="match status" value="1"/>
</dbReference>
<evidence type="ECO:0000313" key="16">
    <source>
        <dbReference type="EMBL" id="KAJ3261674.1"/>
    </source>
</evidence>
<evidence type="ECO:0000256" key="5">
    <source>
        <dbReference type="ARBA" id="ARBA00022777"/>
    </source>
</evidence>
<evidence type="ECO:0000313" key="17">
    <source>
        <dbReference type="Proteomes" id="UP001210925"/>
    </source>
</evidence>
<dbReference type="Proteomes" id="UP001210925">
    <property type="component" value="Unassembled WGS sequence"/>
</dbReference>
<dbReference type="InterPro" id="IPR016135">
    <property type="entry name" value="UBQ-conjugating_enzyme/RWD"/>
</dbReference>
<dbReference type="InterPro" id="IPR000719">
    <property type="entry name" value="Prot_kinase_dom"/>
</dbReference>
<dbReference type="GO" id="GO:1990625">
    <property type="term" value="P:negative regulation of cytoplasmic translational initiation in response to stress"/>
    <property type="evidence" value="ECO:0007669"/>
    <property type="project" value="TreeGrafter"/>
</dbReference>
<dbReference type="InterPro" id="IPR006575">
    <property type="entry name" value="RWD_dom"/>
</dbReference>
<dbReference type="Gene3D" id="3.10.110.10">
    <property type="entry name" value="Ubiquitin Conjugating Enzyme"/>
    <property type="match status" value="1"/>
</dbReference>
<keyword evidence="4 11" id="KW-0547">Nucleotide-binding</keyword>
<feature type="domain" description="RWD" evidence="15">
    <location>
        <begin position="1"/>
        <end position="94"/>
    </location>
</feature>
<dbReference type="SUPFAM" id="SSF56112">
    <property type="entry name" value="Protein kinase-like (PK-like)"/>
    <property type="match status" value="2"/>
</dbReference>
<dbReference type="InterPro" id="IPR016255">
    <property type="entry name" value="Gcn2"/>
</dbReference>
<keyword evidence="3" id="KW-0808">Transferase</keyword>
<evidence type="ECO:0000256" key="2">
    <source>
        <dbReference type="ARBA" id="ARBA00022527"/>
    </source>
</evidence>
<dbReference type="GO" id="GO:0005524">
    <property type="term" value="F:ATP binding"/>
    <property type="evidence" value="ECO:0007669"/>
    <property type="project" value="UniProtKB-UniRule"/>
</dbReference>
<proteinExistence type="inferred from homology"/>
<evidence type="ECO:0000256" key="8">
    <source>
        <dbReference type="ARBA" id="ARBA00047899"/>
    </source>
</evidence>
<dbReference type="InterPro" id="IPR017441">
    <property type="entry name" value="Protein_kinase_ATP_BS"/>
</dbReference>
<dbReference type="CDD" id="cd14046">
    <property type="entry name" value="STKc_EIF2AK4_GCN2_rpt2"/>
    <property type="match status" value="1"/>
</dbReference>
<protein>
    <recommendedName>
        <fullName evidence="1">non-specific serine/threonine protein kinase</fullName>
        <ecNumber evidence="1">2.7.11.1</ecNumber>
    </recommendedName>
</protein>
<feature type="binding site" evidence="12">
    <location>
        <position position="505"/>
    </location>
    <ligand>
        <name>ATP</name>
        <dbReference type="ChEBI" id="CHEBI:30616"/>
    </ligand>
</feature>
<keyword evidence="13" id="KW-0175">Coiled coil</keyword>
<keyword evidence="6 11" id="KW-0067">ATP-binding</keyword>
<feature type="active site" description="Proton acceptor" evidence="10">
    <location>
        <position position="662"/>
    </location>
</feature>
<dbReference type="GO" id="GO:0000077">
    <property type="term" value="P:DNA damage checkpoint signaling"/>
    <property type="evidence" value="ECO:0007669"/>
    <property type="project" value="InterPro"/>
</dbReference>
<dbReference type="InterPro" id="IPR050339">
    <property type="entry name" value="CC_SR_Kinase"/>
</dbReference>
<comment type="catalytic activity">
    <reaction evidence="8">
        <text>L-threonyl-[protein] + ATP = O-phospho-L-threonyl-[protein] + ADP + H(+)</text>
        <dbReference type="Rhea" id="RHEA:46608"/>
        <dbReference type="Rhea" id="RHEA-COMP:11060"/>
        <dbReference type="Rhea" id="RHEA-COMP:11605"/>
        <dbReference type="ChEBI" id="CHEBI:15378"/>
        <dbReference type="ChEBI" id="CHEBI:30013"/>
        <dbReference type="ChEBI" id="CHEBI:30616"/>
        <dbReference type="ChEBI" id="CHEBI:61977"/>
        <dbReference type="ChEBI" id="CHEBI:456216"/>
        <dbReference type="EC" id="2.7.11.1"/>
    </reaction>
</comment>